<name>A0ABR1RBE6_9PEZI</name>
<sequence length="406" mass="44708">MDLTQLEGLVERLSEIAGTMPAYDTQQAKVQRCGARLSALKRMDDPFLKKYGIDPRGIHKLEERIEDFTKQLQKYGKNSMNTLFSRPSPKEFEVITDEVEAYIHIYLNAVQDQRHQGLEFQIQGIKAQIRRLEQISIDIFQAVQTQTSQIQAAIVDISQKLEAETRSISTTESTESDSTDTTLNLPKVPAPLIDSQQKKPAKQSNRELPDPKGIPPTAESTTLVVKKGKPSRLAEPLTIPIMHDSLDSKVVFGGGYISEAADICMPGAFPTYRSIMSRGEMNERYRKISEENANLIEKQRREDRIKREEKARMLQAASLAAMSPGESSSTSPRNPQHVEPVPALLPTGTSSSAGEHGLAGQHSDFSSVPTLDNVESNVNGPDETTQEVTAPSDPQVVAGTGGDQPT</sequence>
<feature type="coiled-coil region" evidence="1">
    <location>
        <begin position="278"/>
        <end position="308"/>
    </location>
</feature>
<reference evidence="3 4" key="1">
    <citation type="submission" date="2023-01" db="EMBL/GenBank/DDBJ databases">
        <title>Analysis of 21 Apiospora genomes using comparative genomics revels a genus with tremendous synthesis potential of carbohydrate active enzymes and secondary metabolites.</title>
        <authorList>
            <person name="Sorensen T."/>
        </authorList>
    </citation>
    <scope>NUCLEOTIDE SEQUENCE [LARGE SCALE GENOMIC DNA]</scope>
    <source>
        <strain evidence="3 4">CBS 20057</strain>
    </source>
</reference>
<feature type="region of interest" description="Disordered" evidence="2">
    <location>
        <begin position="166"/>
        <end position="222"/>
    </location>
</feature>
<evidence type="ECO:0000313" key="3">
    <source>
        <dbReference type="EMBL" id="KAK8006696.1"/>
    </source>
</evidence>
<keyword evidence="1" id="KW-0175">Coiled coil</keyword>
<dbReference type="Proteomes" id="UP001396898">
    <property type="component" value="Unassembled WGS sequence"/>
</dbReference>
<evidence type="ECO:0000256" key="2">
    <source>
        <dbReference type="SAM" id="MobiDB-lite"/>
    </source>
</evidence>
<protein>
    <submittedName>
        <fullName evidence="3">Uncharacterized protein</fullName>
    </submittedName>
</protein>
<feature type="compositionally biased region" description="Polar residues" evidence="2">
    <location>
        <begin position="325"/>
        <end position="334"/>
    </location>
</feature>
<feature type="region of interest" description="Disordered" evidence="2">
    <location>
        <begin position="314"/>
        <end position="406"/>
    </location>
</feature>
<evidence type="ECO:0000256" key="1">
    <source>
        <dbReference type="SAM" id="Coils"/>
    </source>
</evidence>
<gene>
    <name evidence="3" type="ORF">PG991_012993</name>
</gene>
<keyword evidence="4" id="KW-1185">Reference proteome</keyword>
<accession>A0ABR1RBE6</accession>
<organism evidence="3 4">
    <name type="scientific">Apiospora marii</name>
    <dbReference type="NCBI Taxonomy" id="335849"/>
    <lineage>
        <taxon>Eukaryota</taxon>
        <taxon>Fungi</taxon>
        <taxon>Dikarya</taxon>
        <taxon>Ascomycota</taxon>
        <taxon>Pezizomycotina</taxon>
        <taxon>Sordariomycetes</taxon>
        <taxon>Xylariomycetidae</taxon>
        <taxon>Amphisphaeriales</taxon>
        <taxon>Apiosporaceae</taxon>
        <taxon>Apiospora</taxon>
    </lineage>
</organism>
<comment type="caution">
    <text evidence="3">The sequence shown here is derived from an EMBL/GenBank/DDBJ whole genome shotgun (WGS) entry which is preliminary data.</text>
</comment>
<proteinExistence type="predicted"/>
<feature type="compositionally biased region" description="Polar residues" evidence="2">
    <location>
        <begin position="363"/>
        <end position="389"/>
    </location>
</feature>
<evidence type="ECO:0000313" key="4">
    <source>
        <dbReference type="Proteomes" id="UP001396898"/>
    </source>
</evidence>
<dbReference type="EMBL" id="JAQQWI010000017">
    <property type="protein sequence ID" value="KAK8006696.1"/>
    <property type="molecule type" value="Genomic_DNA"/>
</dbReference>